<gene>
    <name evidence="2" type="ORF">AFUS01_LOCUS28062</name>
</gene>
<feature type="region of interest" description="Disordered" evidence="1">
    <location>
        <begin position="1"/>
        <end position="52"/>
    </location>
</feature>
<feature type="region of interest" description="Disordered" evidence="1">
    <location>
        <begin position="210"/>
        <end position="259"/>
    </location>
</feature>
<protein>
    <submittedName>
        <fullName evidence="2">Uncharacterized protein</fullName>
    </submittedName>
</protein>
<dbReference type="AlphaFoldDB" id="A0A8J2PC46"/>
<accession>A0A8J2PC46</accession>
<evidence type="ECO:0000313" key="3">
    <source>
        <dbReference type="Proteomes" id="UP000708208"/>
    </source>
</evidence>
<feature type="compositionally biased region" description="Low complexity" evidence="1">
    <location>
        <begin position="219"/>
        <end position="235"/>
    </location>
</feature>
<feature type="compositionally biased region" description="Basic and acidic residues" evidence="1">
    <location>
        <begin position="41"/>
        <end position="52"/>
    </location>
</feature>
<name>A0A8J2PC46_9HEXA</name>
<evidence type="ECO:0000313" key="2">
    <source>
        <dbReference type="EMBL" id="CAG7817497.1"/>
    </source>
</evidence>
<feature type="compositionally biased region" description="Basic and acidic residues" evidence="1">
    <location>
        <begin position="14"/>
        <end position="26"/>
    </location>
</feature>
<comment type="caution">
    <text evidence="2">The sequence shown here is derived from an EMBL/GenBank/DDBJ whole genome shotgun (WGS) entry which is preliminary data.</text>
</comment>
<dbReference type="Proteomes" id="UP000708208">
    <property type="component" value="Unassembled WGS sequence"/>
</dbReference>
<organism evidence="2 3">
    <name type="scientific">Allacma fusca</name>
    <dbReference type="NCBI Taxonomy" id="39272"/>
    <lineage>
        <taxon>Eukaryota</taxon>
        <taxon>Metazoa</taxon>
        <taxon>Ecdysozoa</taxon>
        <taxon>Arthropoda</taxon>
        <taxon>Hexapoda</taxon>
        <taxon>Collembola</taxon>
        <taxon>Symphypleona</taxon>
        <taxon>Sminthuridae</taxon>
        <taxon>Allacma</taxon>
    </lineage>
</organism>
<feature type="region of interest" description="Disordered" evidence="1">
    <location>
        <begin position="100"/>
        <end position="133"/>
    </location>
</feature>
<keyword evidence="3" id="KW-1185">Reference proteome</keyword>
<feature type="compositionally biased region" description="Low complexity" evidence="1">
    <location>
        <begin position="146"/>
        <end position="159"/>
    </location>
</feature>
<feature type="region of interest" description="Disordered" evidence="1">
    <location>
        <begin position="146"/>
        <end position="176"/>
    </location>
</feature>
<sequence length="400" mass="42642">MPTNLKSLLSRPRSRNELKFREKEDNEGSSVSESGDGEEGNDNRSHSADCSRAHAAPTHSITCCTNYEDGVPSSGRTPTSKNFFSCSALPALGLVTERDFCPSPDGNSSTNDKSFGDLAPPSENKSSSGGSMRKCNTVLALSRLSTSPSFTTTASTPSSPMGPGGEFPPIEDPGSLSASRVRMMRDRLYSASSSTLNNLINSSSGRTTKLLSGWKLPKNSTPGNNNGSSSGTSPVGVGGGSSCGKEHHETDSHCMGGSSNGTPGIISPFNGFFSAFKSRSQVSVVEGSTSTFGISTSPAMPVTPVNRLRRNFSAVNSAHLLNYNSSNNLQVCGPCSRSSSFNSFRSWREEKSVEVFCRLCLSNFTMEETSQVQACSCRYCKDVSNYSYSVSMNVHKYYNS</sequence>
<evidence type="ECO:0000256" key="1">
    <source>
        <dbReference type="SAM" id="MobiDB-lite"/>
    </source>
</evidence>
<proteinExistence type="predicted"/>
<reference evidence="2" key="1">
    <citation type="submission" date="2021-06" db="EMBL/GenBank/DDBJ databases">
        <authorList>
            <person name="Hodson N. C."/>
            <person name="Mongue J. A."/>
            <person name="Jaron S. K."/>
        </authorList>
    </citation>
    <scope>NUCLEOTIDE SEQUENCE</scope>
</reference>
<dbReference type="EMBL" id="CAJVCH010395808">
    <property type="protein sequence ID" value="CAG7817497.1"/>
    <property type="molecule type" value="Genomic_DNA"/>
</dbReference>